<keyword evidence="1" id="KW-0863">Zinc-finger</keyword>
<dbReference type="SMART" id="SM00355">
    <property type="entry name" value="ZnF_C2H2"/>
    <property type="match status" value="2"/>
</dbReference>
<feature type="domain" description="C2H2-type" evidence="3">
    <location>
        <begin position="167"/>
        <end position="194"/>
    </location>
</feature>
<organism evidence="4 5">
    <name type="scientific">Actinidia rufa</name>
    <dbReference type="NCBI Taxonomy" id="165716"/>
    <lineage>
        <taxon>Eukaryota</taxon>
        <taxon>Viridiplantae</taxon>
        <taxon>Streptophyta</taxon>
        <taxon>Embryophyta</taxon>
        <taxon>Tracheophyta</taxon>
        <taxon>Spermatophyta</taxon>
        <taxon>Magnoliopsida</taxon>
        <taxon>eudicotyledons</taxon>
        <taxon>Gunneridae</taxon>
        <taxon>Pentapetalae</taxon>
        <taxon>asterids</taxon>
        <taxon>Ericales</taxon>
        <taxon>Actinidiaceae</taxon>
        <taxon>Actinidia</taxon>
    </lineage>
</organism>
<evidence type="ECO:0000256" key="1">
    <source>
        <dbReference type="PROSITE-ProRule" id="PRU00042"/>
    </source>
</evidence>
<feature type="region of interest" description="Disordered" evidence="2">
    <location>
        <begin position="24"/>
        <end position="73"/>
    </location>
</feature>
<dbReference type="GO" id="GO:0006355">
    <property type="term" value="P:regulation of DNA-templated transcription"/>
    <property type="evidence" value="ECO:0007669"/>
    <property type="project" value="InterPro"/>
</dbReference>
<feature type="compositionally biased region" description="Basic residues" evidence="2">
    <location>
        <begin position="104"/>
        <end position="113"/>
    </location>
</feature>
<dbReference type="InterPro" id="IPR013087">
    <property type="entry name" value="Znf_C2H2_type"/>
</dbReference>
<evidence type="ECO:0000313" key="5">
    <source>
        <dbReference type="Proteomes" id="UP000585474"/>
    </source>
</evidence>
<feature type="compositionally biased region" description="Low complexity" evidence="2">
    <location>
        <begin position="47"/>
        <end position="56"/>
    </location>
</feature>
<keyword evidence="1" id="KW-0479">Metal-binding</keyword>
<dbReference type="Proteomes" id="UP000585474">
    <property type="component" value="Unassembled WGS sequence"/>
</dbReference>
<dbReference type="SUPFAM" id="SSF57667">
    <property type="entry name" value="beta-beta-alpha zinc fingers"/>
    <property type="match status" value="1"/>
</dbReference>
<protein>
    <submittedName>
        <fullName evidence="4">C2H2-like zinc finger protein</fullName>
    </submittedName>
</protein>
<evidence type="ECO:0000259" key="3">
    <source>
        <dbReference type="PROSITE" id="PS50157"/>
    </source>
</evidence>
<dbReference type="GO" id="GO:0008270">
    <property type="term" value="F:zinc ion binding"/>
    <property type="evidence" value="ECO:0007669"/>
    <property type="project" value="UniProtKB-KW"/>
</dbReference>
<reference evidence="4 5" key="1">
    <citation type="submission" date="2019-07" db="EMBL/GenBank/DDBJ databases">
        <title>De Novo Assembly of kiwifruit Actinidia rufa.</title>
        <authorList>
            <person name="Sugita-Konishi S."/>
            <person name="Sato K."/>
            <person name="Mori E."/>
            <person name="Abe Y."/>
            <person name="Kisaki G."/>
            <person name="Hamano K."/>
            <person name="Suezawa K."/>
            <person name="Otani M."/>
            <person name="Fukuda T."/>
            <person name="Manabe T."/>
            <person name="Gomi K."/>
            <person name="Tabuchi M."/>
            <person name="Akimitsu K."/>
            <person name="Kataoka I."/>
        </authorList>
    </citation>
    <scope>NUCLEOTIDE SEQUENCE [LARGE SCALE GENOMIC DNA]</scope>
    <source>
        <strain evidence="5">cv. Fuchu</strain>
    </source>
</reference>
<dbReference type="OrthoDB" id="9411774at2759"/>
<sequence>MERYKCKLCSKAFANGRALGGHMRSHLANLPSPPKTQQKQLIDGTESTESASSLSSSERESEEKGLVYGLRENPKKSFKVVDPEFLESVVQDRESETESPKNPTRQRRSKRTRTMREPGSTELEPVSSVSDTSPEEDIALCLMMLSRDTWSSSDDVSELRPSQTRKYLCETCGKVFNSFQALGGHRTSHKKEDLSEPKRRGGTPIGDQKIHERPICYKVFGSGQALGGHKEIPLSPIEEDDFSQPEVSAVSDAEFGNSTIQCGHHS</sequence>
<dbReference type="Pfam" id="PF13912">
    <property type="entry name" value="zf-C2H2_6"/>
    <property type="match status" value="3"/>
</dbReference>
<evidence type="ECO:0000256" key="2">
    <source>
        <dbReference type="SAM" id="MobiDB-lite"/>
    </source>
</evidence>
<dbReference type="InterPro" id="IPR036236">
    <property type="entry name" value="Znf_C2H2_sf"/>
</dbReference>
<keyword evidence="5" id="KW-1185">Reference proteome</keyword>
<feature type="region of interest" description="Disordered" evidence="2">
    <location>
        <begin position="184"/>
        <end position="208"/>
    </location>
</feature>
<feature type="compositionally biased region" description="Basic and acidic residues" evidence="2">
    <location>
        <begin position="190"/>
        <end position="199"/>
    </location>
</feature>
<dbReference type="PANTHER" id="PTHR46326">
    <property type="entry name" value="ZINC FINGER PROTEIN ZAT1-RELATED"/>
    <property type="match status" value="1"/>
</dbReference>
<dbReference type="PROSITE" id="PS00028">
    <property type="entry name" value="ZINC_FINGER_C2H2_1"/>
    <property type="match status" value="2"/>
</dbReference>
<comment type="caution">
    <text evidence="4">The sequence shown here is derived from an EMBL/GenBank/DDBJ whole genome shotgun (WGS) entry which is preliminary data.</text>
</comment>
<keyword evidence="1" id="KW-0862">Zinc</keyword>
<dbReference type="EMBL" id="BJWL01000014">
    <property type="protein sequence ID" value="GFZ01158.1"/>
    <property type="molecule type" value="Genomic_DNA"/>
</dbReference>
<feature type="compositionally biased region" description="Basic and acidic residues" evidence="2">
    <location>
        <begin position="90"/>
        <end position="99"/>
    </location>
</feature>
<dbReference type="InterPro" id="IPR044303">
    <property type="entry name" value="ZAT1/4/9"/>
</dbReference>
<name>A0A7J0FT98_9ERIC</name>
<dbReference type="AlphaFoldDB" id="A0A7J0FT98"/>
<feature type="compositionally biased region" description="Polar residues" evidence="2">
    <location>
        <begin position="256"/>
        <end position="266"/>
    </location>
</feature>
<feature type="region of interest" description="Disordered" evidence="2">
    <location>
        <begin position="89"/>
        <end position="133"/>
    </location>
</feature>
<dbReference type="Gene3D" id="3.30.160.60">
    <property type="entry name" value="Classic Zinc Finger"/>
    <property type="match status" value="2"/>
</dbReference>
<feature type="region of interest" description="Disordered" evidence="2">
    <location>
        <begin position="229"/>
        <end position="266"/>
    </location>
</feature>
<feature type="domain" description="C2H2-type" evidence="3">
    <location>
        <begin position="4"/>
        <end position="31"/>
    </location>
</feature>
<dbReference type="PROSITE" id="PS50157">
    <property type="entry name" value="ZINC_FINGER_C2H2_2"/>
    <property type="match status" value="2"/>
</dbReference>
<proteinExistence type="predicted"/>
<dbReference type="PANTHER" id="PTHR46326:SF8">
    <property type="entry name" value="C2H2-LIKE ZINC FINGER PROTEIN"/>
    <property type="match status" value="1"/>
</dbReference>
<gene>
    <name evidence="4" type="ORF">Acr_14g0007930</name>
</gene>
<accession>A0A7J0FT98</accession>
<evidence type="ECO:0000313" key="4">
    <source>
        <dbReference type="EMBL" id="GFZ01158.1"/>
    </source>
</evidence>